<sequence>MAFIIANTRAGERTAHSPTLINVPHLCLRPLHLVAWMHHERSGQPLTLCRLPLNTGGDESVS</sequence>
<protein>
    <submittedName>
        <fullName evidence="1">Uncharacterized protein</fullName>
    </submittedName>
</protein>
<reference evidence="1 2" key="1">
    <citation type="submission" date="2019-05" db="EMBL/GenBank/DDBJ databases">
        <title>Another draft genome of Portunus trituberculatus and its Hox gene families provides insights of decapod evolution.</title>
        <authorList>
            <person name="Jeong J.-H."/>
            <person name="Song I."/>
            <person name="Kim S."/>
            <person name="Choi T."/>
            <person name="Kim D."/>
            <person name="Ryu S."/>
            <person name="Kim W."/>
        </authorList>
    </citation>
    <scope>NUCLEOTIDE SEQUENCE [LARGE SCALE GENOMIC DNA]</scope>
    <source>
        <tissue evidence="1">Muscle</tissue>
    </source>
</reference>
<accession>A0A5B7IFW4</accession>
<comment type="caution">
    <text evidence="1">The sequence shown here is derived from an EMBL/GenBank/DDBJ whole genome shotgun (WGS) entry which is preliminary data.</text>
</comment>
<dbReference type="Proteomes" id="UP000324222">
    <property type="component" value="Unassembled WGS sequence"/>
</dbReference>
<proteinExistence type="predicted"/>
<evidence type="ECO:0000313" key="1">
    <source>
        <dbReference type="EMBL" id="MPC81193.1"/>
    </source>
</evidence>
<dbReference type="AlphaFoldDB" id="A0A5B7IFW4"/>
<dbReference type="EMBL" id="VSRR010056223">
    <property type="protein sequence ID" value="MPC81193.1"/>
    <property type="molecule type" value="Genomic_DNA"/>
</dbReference>
<organism evidence="1 2">
    <name type="scientific">Portunus trituberculatus</name>
    <name type="common">Swimming crab</name>
    <name type="synonym">Neptunus trituberculatus</name>
    <dbReference type="NCBI Taxonomy" id="210409"/>
    <lineage>
        <taxon>Eukaryota</taxon>
        <taxon>Metazoa</taxon>
        <taxon>Ecdysozoa</taxon>
        <taxon>Arthropoda</taxon>
        <taxon>Crustacea</taxon>
        <taxon>Multicrustacea</taxon>
        <taxon>Malacostraca</taxon>
        <taxon>Eumalacostraca</taxon>
        <taxon>Eucarida</taxon>
        <taxon>Decapoda</taxon>
        <taxon>Pleocyemata</taxon>
        <taxon>Brachyura</taxon>
        <taxon>Eubrachyura</taxon>
        <taxon>Portunoidea</taxon>
        <taxon>Portunidae</taxon>
        <taxon>Portuninae</taxon>
        <taxon>Portunus</taxon>
    </lineage>
</organism>
<keyword evidence="2" id="KW-1185">Reference proteome</keyword>
<evidence type="ECO:0000313" key="2">
    <source>
        <dbReference type="Proteomes" id="UP000324222"/>
    </source>
</evidence>
<name>A0A5B7IFW4_PORTR</name>
<gene>
    <name evidence="1" type="ORF">E2C01_075799</name>
</gene>